<dbReference type="Proteomes" id="UP000284119">
    <property type="component" value="Unassembled WGS sequence"/>
</dbReference>
<keyword evidence="4 8" id="KW-0564">Palmitate</keyword>
<dbReference type="InterPro" id="IPR014169">
    <property type="entry name" value="Pal_lipo_C"/>
</dbReference>
<proteinExistence type="inferred from homology"/>
<dbReference type="CDD" id="cd07185">
    <property type="entry name" value="OmpA_C-like"/>
    <property type="match status" value="1"/>
</dbReference>
<dbReference type="InterPro" id="IPR006690">
    <property type="entry name" value="OMPA-like_CS"/>
</dbReference>
<dbReference type="PRINTS" id="PR01021">
    <property type="entry name" value="OMPADOMAIN"/>
</dbReference>
<dbReference type="InterPro" id="IPR006664">
    <property type="entry name" value="OMP_bac"/>
</dbReference>
<evidence type="ECO:0000256" key="1">
    <source>
        <dbReference type="ARBA" id="ARBA00022618"/>
    </source>
</evidence>
<feature type="compositionally biased region" description="Polar residues" evidence="9">
    <location>
        <begin position="30"/>
        <end position="46"/>
    </location>
</feature>
<dbReference type="HAMAP" id="MF_02204">
    <property type="entry name" value="Pal"/>
    <property type="match status" value="1"/>
</dbReference>
<protein>
    <recommendedName>
        <fullName evidence="8">Peptidoglycan-associated lipoprotein</fullName>
        <shortName evidence="8">PAL</shortName>
    </recommendedName>
</protein>
<evidence type="ECO:0000256" key="10">
    <source>
        <dbReference type="SAM" id="SignalP"/>
    </source>
</evidence>
<dbReference type="PROSITE" id="PS51257">
    <property type="entry name" value="PROKAR_LIPOPROTEIN"/>
    <property type="match status" value="1"/>
</dbReference>
<dbReference type="PROSITE" id="PS01068">
    <property type="entry name" value="OMPA_1"/>
    <property type="match status" value="1"/>
</dbReference>
<evidence type="ECO:0000256" key="4">
    <source>
        <dbReference type="ARBA" id="ARBA00023139"/>
    </source>
</evidence>
<comment type="similarity">
    <text evidence="8">Belongs to the Pal lipoprotein family.</text>
</comment>
<evidence type="ECO:0000256" key="9">
    <source>
        <dbReference type="SAM" id="MobiDB-lite"/>
    </source>
</evidence>
<dbReference type="PANTHER" id="PTHR30329">
    <property type="entry name" value="STATOR ELEMENT OF FLAGELLAR MOTOR COMPLEX"/>
    <property type="match status" value="1"/>
</dbReference>
<evidence type="ECO:0000256" key="5">
    <source>
        <dbReference type="ARBA" id="ARBA00023237"/>
    </source>
</evidence>
<keyword evidence="6 8" id="KW-0449">Lipoprotein</keyword>
<keyword evidence="5 8" id="KW-0998">Cell outer membrane</keyword>
<reference evidence="12 13" key="1">
    <citation type="submission" date="2018-09" db="EMBL/GenBank/DDBJ databases">
        <authorList>
            <person name="Le Fleche-Mateos A."/>
        </authorList>
    </citation>
    <scope>NUCLEOTIDE SEQUENCE [LARGE SCALE GENOMIC DNA]</scope>
    <source>
        <strain evidence="12 13">DSM 30078</strain>
    </source>
</reference>
<feature type="domain" description="OmpA-like" evidence="11">
    <location>
        <begin position="57"/>
        <end position="169"/>
    </location>
</feature>
<evidence type="ECO:0000256" key="3">
    <source>
        <dbReference type="ARBA" id="ARBA00023136"/>
    </source>
</evidence>
<feature type="signal peptide" evidence="10">
    <location>
        <begin position="1"/>
        <end position="28"/>
    </location>
</feature>
<dbReference type="InterPro" id="IPR050330">
    <property type="entry name" value="Bact_OuterMem_StrucFunc"/>
</dbReference>
<keyword evidence="13" id="KW-1185">Reference proteome</keyword>
<comment type="subcellular location">
    <subcellularLocation>
        <location evidence="8">Cell outer membrane</location>
        <topology evidence="8">Lipid-anchor</topology>
    </subcellularLocation>
</comment>
<dbReference type="InterPro" id="IPR036737">
    <property type="entry name" value="OmpA-like_sf"/>
</dbReference>
<dbReference type="InterPro" id="IPR039001">
    <property type="entry name" value="Pal"/>
</dbReference>
<evidence type="ECO:0000313" key="12">
    <source>
        <dbReference type="EMBL" id="RJT15212.1"/>
    </source>
</evidence>
<dbReference type="NCBIfam" id="NF008067">
    <property type="entry name" value="PRK10802.1"/>
    <property type="match status" value="1"/>
</dbReference>
<keyword evidence="3 8" id="KW-0472">Membrane</keyword>
<dbReference type="PROSITE" id="PS51123">
    <property type="entry name" value="OMPA_2"/>
    <property type="match status" value="1"/>
</dbReference>
<sequence length="169" mass="18384">MQLNKVLKGLMLALPVLAVAACSSHKNADNDQSGMGLNTGAGTENANMSSEEQARLQMQELQKNNIVYFGLDKYDVSSEFAQMLDAHAAFLRSNPSYKVTVEGHADERGTPEYNIALGERRATAVKMYLQGKGVSADQISIVSYGKEKPAVLGHDEAAYAKNRRAVLVY</sequence>
<evidence type="ECO:0000256" key="8">
    <source>
        <dbReference type="HAMAP-Rule" id="MF_02204"/>
    </source>
</evidence>
<keyword evidence="7 8" id="KW-0131">Cell cycle</keyword>
<comment type="caution">
    <text evidence="12">The sequence shown here is derived from an EMBL/GenBank/DDBJ whole genome shotgun (WGS) entry which is preliminary data.</text>
</comment>
<evidence type="ECO:0000313" key="13">
    <source>
        <dbReference type="Proteomes" id="UP000284119"/>
    </source>
</evidence>
<dbReference type="PANTHER" id="PTHR30329:SF21">
    <property type="entry name" value="LIPOPROTEIN YIAD-RELATED"/>
    <property type="match status" value="1"/>
</dbReference>
<accession>A0ABX9P6R7</accession>
<dbReference type="Gene3D" id="3.30.1330.60">
    <property type="entry name" value="OmpA-like domain"/>
    <property type="match status" value="1"/>
</dbReference>
<comment type="subunit">
    <text evidence="8">The Tol-Pal system is composed of five core proteins: the inner membrane proteins TolA, TolQ and TolR, the periplasmic protein TolB and the outer membrane protein Pal. They form a network linking the inner and outer membranes and the peptidoglycan layer.</text>
</comment>
<evidence type="ECO:0000256" key="2">
    <source>
        <dbReference type="ARBA" id="ARBA00022729"/>
    </source>
</evidence>
<dbReference type="GeneID" id="88081810"/>
<keyword evidence="2 8" id="KW-0732">Signal</keyword>
<dbReference type="InterPro" id="IPR006665">
    <property type="entry name" value="OmpA-like"/>
</dbReference>
<name>A0ABX9P6R7_9GAMM</name>
<comment type="function">
    <text evidence="8">Part of the Tol-Pal system, which plays a role in outer membrane invagination during cell division and is important for maintaining outer membrane integrity.</text>
</comment>
<dbReference type="Pfam" id="PF00691">
    <property type="entry name" value="OmpA"/>
    <property type="match status" value="1"/>
</dbReference>
<keyword evidence="1 8" id="KW-0132">Cell division</keyword>
<evidence type="ECO:0000256" key="7">
    <source>
        <dbReference type="ARBA" id="ARBA00023306"/>
    </source>
</evidence>
<evidence type="ECO:0000256" key="6">
    <source>
        <dbReference type="ARBA" id="ARBA00023288"/>
    </source>
</evidence>
<gene>
    <name evidence="8" type="primary">pal</name>
    <name evidence="12" type="ORF">D5396_07115</name>
</gene>
<dbReference type="RefSeq" id="WP_056771674.1">
    <property type="nucleotide sequence ID" value="NZ_CBCPIW010000014.1"/>
</dbReference>
<organism evidence="12 13">
    <name type="scientific">Rahnella inusitata</name>
    <dbReference type="NCBI Taxonomy" id="58169"/>
    <lineage>
        <taxon>Bacteria</taxon>
        <taxon>Pseudomonadati</taxon>
        <taxon>Pseudomonadota</taxon>
        <taxon>Gammaproteobacteria</taxon>
        <taxon>Enterobacterales</taxon>
        <taxon>Yersiniaceae</taxon>
        <taxon>Rahnella</taxon>
    </lineage>
</organism>
<dbReference type="SUPFAM" id="SSF103088">
    <property type="entry name" value="OmpA-like"/>
    <property type="match status" value="1"/>
</dbReference>
<dbReference type="EMBL" id="RAHG01000002">
    <property type="protein sequence ID" value="RJT15212.1"/>
    <property type="molecule type" value="Genomic_DNA"/>
</dbReference>
<dbReference type="NCBIfam" id="TIGR02802">
    <property type="entry name" value="Pal_lipo"/>
    <property type="match status" value="1"/>
</dbReference>
<evidence type="ECO:0000259" key="11">
    <source>
        <dbReference type="PROSITE" id="PS51123"/>
    </source>
</evidence>
<feature type="region of interest" description="Disordered" evidence="9">
    <location>
        <begin position="27"/>
        <end position="46"/>
    </location>
</feature>
<feature type="chain" id="PRO_5045344992" description="Peptidoglycan-associated lipoprotein" evidence="10">
    <location>
        <begin position="29"/>
        <end position="169"/>
    </location>
</feature>